<reference evidence="3 4" key="1">
    <citation type="submission" date="2019-08" db="EMBL/GenBank/DDBJ databases">
        <title>Aureimonas fodiniaquatilis sp. nov., isolated from a coal mine wastewater.</title>
        <authorList>
            <person name="Kim W."/>
        </authorList>
    </citation>
    <scope>NUCLEOTIDE SEQUENCE [LARGE SCALE GENOMIC DNA]</scope>
    <source>
        <strain evidence="3 4">CAU 1482</strain>
    </source>
</reference>
<keyword evidence="2" id="KW-0732">Signal</keyword>
<keyword evidence="4" id="KW-1185">Reference proteome</keyword>
<dbReference type="Gene3D" id="3.40.190.10">
    <property type="entry name" value="Periplasmic binding protein-like II"/>
    <property type="match status" value="1"/>
</dbReference>
<evidence type="ECO:0000256" key="1">
    <source>
        <dbReference type="ARBA" id="ARBA00006987"/>
    </source>
</evidence>
<evidence type="ECO:0000313" key="3">
    <source>
        <dbReference type="EMBL" id="KAA0969339.1"/>
    </source>
</evidence>
<dbReference type="Gene3D" id="3.40.190.150">
    <property type="entry name" value="Bordetella uptake gene, domain 1"/>
    <property type="match status" value="1"/>
</dbReference>
<dbReference type="OrthoDB" id="7246401at2"/>
<organism evidence="3 4">
    <name type="scientific">Aureimonas fodinaquatilis</name>
    <dbReference type="NCBI Taxonomy" id="2565783"/>
    <lineage>
        <taxon>Bacteria</taxon>
        <taxon>Pseudomonadati</taxon>
        <taxon>Pseudomonadota</taxon>
        <taxon>Alphaproteobacteria</taxon>
        <taxon>Hyphomicrobiales</taxon>
        <taxon>Aurantimonadaceae</taxon>
        <taxon>Aureimonas</taxon>
    </lineage>
</organism>
<feature type="signal peptide" evidence="2">
    <location>
        <begin position="1"/>
        <end position="26"/>
    </location>
</feature>
<evidence type="ECO:0000256" key="2">
    <source>
        <dbReference type="SAM" id="SignalP"/>
    </source>
</evidence>
<dbReference type="InterPro" id="IPR005064">
    <property type="entry name" value="BUG"/>
</dbReference>
<evidence type="ECO:0000313" key="4">
    <source>
        <dbReference type="Proteomes" id="UP000324738"/>
    </source>
</evidence>
<sequence>MKNFANLAATTAALTALSLFSSLAHAQDSYPAAGKPVTIMIGFGAGGGTDIAGRMLADALKEKLGGTFIVENYPGGGGLQALSRVVPANPDGYTLAFVPIPASNMLYLDPDRGGNFTLDDLTPIAMHDYGTVALAVAKDSPYQTLTDLVEDAKSNSNITVASNGALAIGHLGLMMVSEAADVNINWTAITEPGLLMSSLLGGHISGVSDTFSELHPAAQNGDIRFLAVLADEPSPEIEGIPTAKDQGLDVSLSTNRVLIGPAGLPDDVVSTLETAIAEITSDPDYQKLASTRAVQIRYLNAADAKALWQDMDETFGPQVDKFRELSSK</sequence>
<dbReference type="AlphaFoldDB" id="A0A5B0DVX6"/>
<proteinExistence type="inferred from homology"/>
<dbReference type="Proteomes" id="UP000324738">
    <property type="component" value="Unassembled WGS sequence"/>
</dbReference>
<comment type="caution">
    <text evidence="3">The sequence shown here is derived from an EMBL/GenBank/DDBJ whole genome shotgun (WGS) entry which is preliminary data.</text>
</comment>
<dbReference type="SUPFAM" id="SSF53850">
    <property type="entry name" value="Periplasmic binding protein-like II"/>
    <property type="match status" value="1"/>
</dbReference>
<dbReference type="CDD" id="cd07012">
    <property type="entry name" value="PBP2_Bug_TTT"/>
    <property type="match status" value="1"/>
</dbReference>
<gene>
    <name evidence="3" type="ORF">FPY71_12330</name>
</gene>
<feature type="chain" id="PRO_5022963110" evidence="2">
    <location>
        <begin position="27"/>
        <end position="328"/>
    </location>
</feature>
<accession>A0A5B0DVX6</accession>
<dbReference type="PIRSF" id="PIRSF017082">
    <property type="entry name" value="YflP"/>
    <property type="match status" value="1"/>
</dbReference>
<dbReference type="PANTHER" id="PTHR42928:SF5">
    <property type="entry name" value="BLR1237 PROTEIN"/>
    <property type="match status" value="1"/>
</dbReference>
<dbReference type="Pfam" id="PF03401">
    <property type="entry name" value="TctC"/>
    <property type="match status" value="1"/>
</dbReference>
<dbReference type="InterPro" id="IPR042100">
    <property type="entry name" value="Bug_dom1"/>
</dbReference>
<comment type="similarity">
    <text evidence="1">Belongs to the UPF0065 (bug) family.</text>
</comment>
<protein>
    <submittedName>
        <fullName evidence="3">Tripartite tricarboxylate transporter substrate binding protein</fullName>
    </submittedName>
</protein>
<dbReference type="PANTHER" id="PTHR42928">
    <property type="entry name" value="TRICARBOXYLATE-BINDING PROTEIN"/>
    <property type="match status" value="1"/>
</dbReference>
<dbReference type="EMBL" id="VTWH01000003">
    <property type="protein sequence ID" value="KAA0969339.1"/>
    <property type="molecule type" value="Genomic_DNA"/>
</dbReference>
<name>A0A5B0DVX6_9HYPH</name>
<dbReference type="RefSeq" id="WP_149300625.1">
    <property type="nucleotide sequence ID" value="NZ_VTWH01000003.1"/>
</dbReference>